<dbReference type="OrthoDB" id="6414146at2759"/>
<evidence type="ECO:0000313" key="2">
    <source>
        <dbReference type="EMBL" id="KAJ8049386.1"/>
    </source>
</evidence>
<dbReference type="Proteomes" id="UP001152320">
    <property type="component" value="Chromosome 1"/>
</dbReference>
<accession>A0A9Q1CQU4</accession>
<protein>
    <submittedName>
        <fullName evidence="2">Uncharacterized protein</fullName>
    </submittedName>
</protein>
<dbReference type="AlphaFoldDB" id="A0A9Q1CQU4"/>
<dbReference type="PANTHER" id="PTHR11046:SF25">
    <property type="match status" value="1"/>
</dbReference>
<dbReference type="PANTHER" id="PTHR11046">
    <property type="entry name" value="OLIGORIBONUCLEASE, MITOCHONDRIAL"/>
    <property type="match status" value="1"/>
</dbReference>
<reference evidence="2" key="1">
    <citation type="submission" date="2021-10" db="EMBL/GenBank/DDBJ databases">
        <title>Tropical sea cucumber genome reveals ecological adaptation and Cuvierian tubules defense mechanism.</title>
        <authorList>
            <person name="Chen T."/>
        </authorList>
    </citation>
    <scope>NUCLEOTIDE SEQUENCE</scope>
    <source>
        <strain evidence="2">Nanhai2018</strain>
        <tissue evidence="2">Muscle</tissue>
    </source>
</reference>
<organism evidence="2 3">
    <name type="scientific">Holothuria leucospilota</name>
    <name type="common">Black long sea cucumber</name>
    <name type="synonym">Mertensiothuria leucospilota</name>
    <dbReference type="NCBI Taxonomy" id="206669"/>
    <lineage>
        <taxon>Eukaryota</taxon>
        <taxon>Metazoa</taxon>
        <taxon>Echinodermata</taxon>
        <taxon>Eleutherozoa</taxon>
        <taxon>Echinozoa</taxon>
        <taxon>Holothuroidea</taxon>
        <taxon>Aspidochirotacea</taxon>
        <taxon>Aspidochirotida</taxon>
        <taxon>Holothuriidae</taxon>
        <taxon>Holothuria</taxon>
    </lineage>
</organism>
<proteinExistence type="predicted"/>
<evidence type="ECO:0000313" key="3">
    <source>
        <dbReference type="Proteomes" id="UP001152320"/>
    </source>
</evidence>
<keyword evidence="3" id="KW-1185">Reference proteome</keyword>
<name>A0A9Q1CQU4_HOLLE</name>
<dbReference type="InterPro" id="IPR022894">
    <property type="entry name" value="Oligoribonuclease"/>
</dbReference>
<keyword evidence="1" id="KW-0540">Nuclease</keyword>
<dbReference type="GO" id="GO:0000175">
    <property type="term" value="F:3'-5'-RNA exonuclease activity"/>
    <property type="evidence" value="ECO:0007669"/>
    <property type="project" value="InterPro"/>
</dbReference>
<dbReference type="EMBL" id="JAIZAY010000001">
    <property type="protein sequence ID" value="KAJ8049386.1"/>
    <property type="molecule type" value="Genomic_DNA"/>
</dbReference>
<evidence type="ECO:0000256" key="1">
    <source>
        <dbReference type="ARBA" id="ARBA00022722"/>
    </source>
</evidence>
<sequence>MAFLKSSGVEKDIPLAPFKGNRFNILFHNAAGIYFLYPELLDFFKQVEGDNQLMKVVHADLEVSSLKSGCRALGIIDKMITAPLWKCLNETGADGKRVHVADMSVRYERFMECCEKWARDASSLMRGEKMFEDVEVKVDRVYESLLCECERDVE</sequence>
<comment type="caution">
    <text evidence="2">The sequence shown here is derived from an EMBL/GenBank/DDBJ whole genome shotgun (WGS) entry which is preliminary data.</text>
</comment>
<gene>
    <name evidence="2" type="ORF">HOLleu_02119</name>
</gene>
<keyword evidence="1" id="KW-0378">Hydrolase</keyword>